<evidence type="ECO:0000313" key="7">
    <source>
        <dbReference type="Proteomes" id="UP000310314"/>
    </source>
</evidence>
<keyword evidence="1" id="KW-0805">Transcription regulation</keyword>
<evidence type="ECO:0000313" key="6">
    <source>
        <dbReference type="EMBL" id="TMM57916.1"/>
    </source>
</evidence>
<gene>
    <name evidence="6" type="ORF">FEE95_00340</name>
</gene>
<comment type="caution">
    <text evidence="6">The sequence shown here is derived from an EMBL/GenBank/DDBJ whole genome shotgun (WGS) entry which is preliminary data.</text>
</comment>
<feature type="transmembrane region" description="Helical" evidence="4">
    <location>
        <begin position="58"/>
        <end position="83"/>
    </location>
</feature>
<reference evidence="6 7" key="1">
    <citation type="submission" date="2019-05" db="EMBL/GenBank/DDBJ databases">
        <authorList>
            <person name="Zhang J.-Y."/>
            <person name="Feg X."/>
            <person name="Du Z.-J."/>
        </authorList>
    </citation>
    <scope>NUCLEOTIDE SEQUENCE [LARGE SCALE GENOMIC DNA]</scope>
    <source>
        <strain evidence="6 7">RZ26</strain>
    </source>
</reference>
<dbReference type="EMBL" id="VATY01000001">
    <property type="protein sequence ID" value="TMM57916.1"/>
    <property type="molecule type" value="Genomic_DNA"/>
</dbReference>
<dbReference type="RefSeq" id="WP_138655848.1">
    <property type="nucleotide sequence ID" value="NZ_VATY01000001.1"/>
</dbReference>
<feature type="transmembrane region" description="Helical" evidence="4">
    <location>
        <begin position="139"/>
        <end position="158"/>
    </location>
</feature>
<evidence type="ECO:0000256" key="4">
    <source>
        <dbReference type="SAM" id="Phobius"/>
    </source>
</evidence>
<keyword evidence="4" id="KW-0812">Transmembrane</keyword>
<dbReference type="PANTHER" id="PTHR43280">
    <property type="entry name" value="ARAC-FAMILY TRANSCRIPTIONAL REGULATOR"/>
    <property type="match status" value="1"/>
</dbReference>
<sequence>MDLLIDFVLIGGIFATLLILFLLIKSEQKALPQKLLVIFFTTLCCFLLNSYAENHNIAILFVLTFLLSFCIEVLLGPLIYLYIKSLFEDNKSLLKKNWLHFIPLVLHTIFLTIPMLIYIFKEEYPFSYFEYLNENSDYVVAALMLYLLFYLLISLKLFHKYRNAMQLNYSSIDESNFRWVKKMLIGAIIISCIELFIDLYEIFVTELQWQTANITLISVIIWIAYLGYYGINQTKVLLPDFLIKKEPLANSSKEKTNVPSSLTPADKKVLETRLENILRIDKPYLDEDLTLGKLAKMVDTTDKKLSGFLNQEMKTTFYDLINTYRVEAVKNKLGATEYENLTLLGIAYECGFKSKTSFNRIFKRETGLSPSEYKKTL</sequence>
<dbReference type="GO" id="GO:0043565">
    <property type="term" value="F:sequence-specific DNA binding"/>
    <property type="evidence" value="ECO:0007669"/>
    <property type="project" value="InterPro"/>
</dbReference>
<feature type="transmembrane region" description="Helical" evidence="4">
    <location>
        <begin position="35"/>
        <end position="52"/>
    </location>
</feature>
<name>A0A5S3PSD1_9FLAO</name>
<organism evidence="6 7">
    <name type="scientific">Maribacter algarum</name>
    <name type="common">ex Zhang et al. 2020</name>
    <dbReference type="NCBI Taxonomy" id="2578118"/>
    <lineage>
        <taxon>Bacteria</taxon>
        <taxon>Pseudomonadati</taxon>
        <taxon>Bacteroidota</taxon>
        <taxon>Flavobacteriia</taxon>
        <taxon>Flavobacteriales</taxon>
        <taxon>Flavobacteriaceae</taxon>
        <taxon>Maribacter</taxon>
    </lineage>
</organism>
<keyword evidence="7" id="KW-1185">Reference proteome</keyword>
<protein>
    <submittedName>
        <fullName evidence="6">Helix-turn-helix domain-containing protein</fullName>
    </submittedName>
</protein>
<keyword evidence="4" id="KW-1133">Transmembrane helix</keyword>
<accession>A0A5S3PSD1</accession>
<dbReference type="OrthoDB" id="5492415at2"/>
<evidence type="ECO:0000256" key="1">
    <source>
        <dbReference type="ARBA" id="ARBA00023015"/>
    </source>
</evidence>
<feature type="transmembrane region" description="Helical" evidence="4">
    <location>
        <begin position="98"/>
        <end position="119"/>
    </location>
</feature>
<dbReference type="SUPFAM" id="SSF46689">
    <property type="entry name" value="Homeodomain-like"/>
    <property type="match status" value="1"/>
</dbReference>
<dbReference type="InterPro" id="IPR009057">
    <property type="entry name" value="Homeodomain-like_sf"/>
</dbReference>
<dbReference type="Pfam" id="PF12833">
    <property type="entry name" value="HTH_18"/>
    <property type="match status" value="1"/>
</dbReference>
<dbReference type="Gene3D" id="1.10.10.60">
    <property type="entry name" value="Homeodomain-like"/>
    <property type="match status" value="2"/>
</dbReference>
<dbReference type="PROSITE" id="PS01124">
    <property type="entry name" value="HTH_ARAC_FAMILY_2"/>
    <property type="match status" value="1"/>
</dbReference>
<dbReference type="InterPro" id="IPR018060">
    <property type="entry name" value="HTH_AraC"/>
</dbReference>
<feature type="transmembrane region" description="Helical" evidence="4">
    <location>
        <begin position="179"/>
        <end position="197"/>
    </location>
</feature>
<keyword evidence="3" id="KW-0804">Transcription</keyword>
<dbReference type="InterPro" id="IPR018062">
    <property type="entry name" value="HTH_AraC-typ_CS"/>
</dbReference>
<dbReference type="Proteomes" id="UP000310314">
    <property type="component" value="Unassembled WGS sequence"/>
</dbReference>
<evidence type="ECO:0000259" key="5">
    <source>
        <dbReference type="PROSITE" id="PS01124"/>
    </source>
</evidence>
<dbReference type="SMART" id="SM00342">
    <property type="entry name" value="HTH_ARAC"/>
    <property type="match status" value="1"/>
</dbReference>
<feature type="transmembrane region" description="Helical" evidence="4">
    <location>
        <begin position="6"/>
        <end position="23"/>
    </location>
</feature>
<proteinExistence type="predicted"/>
<feature type="transmembrane region" description="Helical" evidence="4">
    <location>
        <begin position="209"/>
        <end position="231"/>
    </location>
</feature>
<dbReference type="PRINTS" id="PR00032">
    <property type="entry name" value="HTHARAC"/>
</dbReference>
<dbReference type="InterPro" id="IPR020449">
    <property type="entry name" value="Tscrpt_reg_AraC-type_HTH"/>
</dbReference>
<feature type="domain" description="HTH araC/xylS-type" evidence="5">
    <location>
        <begin position="275"/>
        <end position="376"/>
    </location>
</feature>
<dbReference type="GO" id="GO:0003700">
    <property type="term" value="F:DNA-binding transcription factor activity"/>
    <property type="evidence" value="ECO:0007669"/>
    <property type="project" value="InterPro"/>
</dbReference>
<keyword evidence="2" id="KW-0238">DNA-binding</keyword>
<evidence type="ECO:0000256" key="2">
    <source>
        <dbReference type="ARBA" id="ARBA00023125"/>
    </source>
</evidence>
<dbReference type="AlphaFoldDB" id="A0A5S3PSD1"/>
<dbReference type="PANTHER" id="PTHR43280:SF29">
    <property type="entry name" value="ARAC-FAMILY TRANSCRIPTIONAL REGULATOR"/>
    <property type="match status" value="1"/>
</dbReference>
<dbReference type="PROSITE" id="PS00041">
    <property type="entry name" value="HTH_ARAC_FAMILY_1"/>
    <property type="match status" value="1"/>
</dbReference>
<evidence type="ECO:0000256" key="3">
    <source>
        <dbReference type="ARBA" id="ARBA00023163"/>
    </source>
</evidence>
<keyword evidence="4" id="KW-0472">Membrane</keyword>